<gene>
    <name evidence="1" type="ORF">BRLA_c041490</name>
</gene>
<dbReference type="EMBL" id="CP007806">
    <property type="protein sequence ID" value="AIG28424.1"/>
    <property type="molecule type" value="Genomic_DNA"/>
</dbReference>
<organism evidence="1 2">
    <name type="scientific">Brevibacillus laterosporus LMG 15441</name>
    <dbReference type="NCBI Taxonomy" id="1042163"/>
    <lineage>
        <taxon>Bacteria</taxon>
        <taxon>Bacillati</taxon>
        <taxon>Bacillota</taxon>
        <taxon>Bacilli</taxon>
        <taxon>Bacillales</taxon>
        <taxon>Paenibacillaceae</taxon>
        <taxon>Brevibacillus</taxon>
    </lineage>
</organism>
<accession>A0A075R974</accession>
<dbReference type="KEGG" id="blr:BRLA_c041490"/>
<reference evidence="1 2" key="1">
    <citation type="journal article" date="2011" name="J. Bacteriol.">
        <title>Genome sequence of Brevibacillus laterosporus LMG 15441, a pathogen of invertebrates.</title>
        <authorList>
            <person name="Djukic M."/>
            <person name="Poehlein A."/>
            <person name="Thurmer A."/>
            <person name="Daniel R."/>
        </authorList>
    </citation>
    <scope>NUCLEOTIDE SEQUENCE [LARGE SCALE GENOMIC DNA]</scope>
    <source>
        <strain evidence="1 2">LMG 15441</strain>
    </source>
</reference>
<dbReference type="STRING" id="1042163.BRLA_c041490"/>
<dbReference type="Proteomes" id="UP000005850">
    <property type="component" value="Chromosome"/>
</dbReference>
<keyword evidence="2" id="KW-1185">Reference proteome</keyword>
<proteinExistence type="predicted"/>
<name>A0A075R974_BRELA</name>
<dbReference type="HOGENOM" id="CLU_3363702_0_0_9"/>
<evidence type="ECO:0000313" key="2">
    <source>
        <dbReference type="Proteomes" id="UP000005850"/>
    </source>
</evidence>
<evidence type="ECO:0000313" key="1">
    <source>
        <dbReference type="EMBL" id="AIG28424.1"/>
    </source>
</evidence>
<protein>
    <submittedName>
        <fullName evidence="1">Uncharacterized protein</fullName>
    </submittedName>
</protein>
<dbReference type="AlphaFoldDB" id="A0A075R974"/>
<sequence>MSEHVYKIVGAPSKKITALRTKYNFKEMKRARWKP</sequence>